<protein>
    <submittedName>
        <fullName evidence="8">Salivary lipocalin</fullName>
    </submittedName>
</protein>
<evidence type="ECO:0000256" key="4">
    <source>
        <dbReference type="ARBA" id="ARBA00022729"/>
    </source>
</evidence>
<feature type="chain" id="PRO_5002705658" evidence="7">
    <location>
        <begin position="19"/>
        <end position="208"/>
    </location>
</feature>
<dbReference type="CDD" id="cd19423">
    <property type="entry name" value="lipocalin_LTBP1-like"/>
    <property type="match status" value="1"/>
</dbReference>
<proteinExistence type="evidence at transcript level"/>
<reference evidence="8" key="2">
    <citation type="journal article" date="2008" name="Insect Biochem. Mol. Biol.">
        <title>An insight into the sialome of the blood-sucking bug Triatoma infestans, a vector of Chagas' disease.</title>
        <authorList>
            <person name="Assumpcao T.C."/>
            <person name="Francischetti I.M."/>
            <person name="Andersen J.F."/>
            <person name="Schwarz A."/>
            <person name="Santana J.M."/>
            <person name="Ribeiro J.M."/>
        </authorList>
    </citation>
    <scope>NUCLEOTIDE SEQUENCE</scope>
    <source>
        <tissue evidence="8">Salivary gland</tissue>
    </source>
</reference>
<feature type="signal peptide" evidence="7">
    <location>
        <begin position="1"/>
        <end position="18"/>
    </location>
</feature>
<evidence type="ECO:0000256" key="1">
    <source>
        <dbReference type="ARBA" id="ARBA00004613"/>
    </source>
</evidence>
<organism evidence="8">
    <name type="scientific">Triatoma infestans</name>
    <name type="common">Assassin bug</name>
    <dbReference type="NCBI Taxonomy" id="30076"/>
    <lineage>
        <taxon>Eukaryota</taxon>
        <taxon>Metazoa</taxon>
        <taxon>Ecdysozoa</taxon>
        <taxon>Arthropoda</taxon>
        <taxon>Hexapoda</taxon>
        <taxon>Insecta</taxon>
        <taxon>Pterygota</taxon>
        <taxon>Neoptera</taxon>
        <taxon>Paraneoptera</taxon>
        <taxon>Hemiptera</taxon>
        <taxon>Heteroptera</taxon>
        <taxon>Panheteroptera</taxon>
        <taxon>Cimicomorpha</taxon>
        <taxon>Reduviidae</taxon>
        <taxon>Triatominae</taxon>
        <taxon>Triatoma</taxon>
    </lineage>
</organism>
<evidence type="ECO:0000313" key="8">
    <source>
        <dbReference type="EMBL" id="ABR27850.1"/>
    </source>
</evidence>
<comment type="similarity">
    <text evidence="6">Belongs to the calycin superfamily. Triabin family.</text>
</comment>
<keyword evidence="4 7" id="KW-0732">Signal</keyword>
<dbReference type="EMBL" id="EF638965">
    <property type="protein sequence ID" value="ABR27850.1"/>
    <property type="molecule type" value="mRNA"/>
</dbReference>
<name>A6YPF4_TRIIF</name>
<comment type="subcellular location">
    <subcellularLocation>
        <location evidence="1">Secreted</location>
    </subcellularLocation>
</comment>
<evidence type="ECO:0000256" key="2">
    <source>
        <dbReference type="ARBA" id="ARBA00022525"/>
    </source>
</evidence>
<keyword evidence="5" id="KW-1199">Hemostasis impairing toxin</keyword>
<reference evidence="8" key="1">
    <citation type="submission" date="2007-05" db="EMBL/GenBank/DDBJ databases">
        <authorList>
            <person name="Douchkov D."/>
            <person name="Schweizer P."/>
        </authorList>
    </citation>
    <scope>NUCLEOTIDE SEQUENCE</scope>
    <source>
        <tissue evidence="8">Salivary gland</tissue>
    </source>
</reference>
<keyword evidence="3" id="KW-0800">Toxin</keyword>
<dbReference type="Pfam" id="PF03973">
    <property type="entry name" value="Triabin"/>
    <property type="match status" value="1"/>
</dbReference>
<evidence type="ECO:0000256" key="5">
    <source>
        <dbReference type="ARBA" id="ARBA00023240"/>
    </source>
</evidence>
<accession>A6YPF4</accession>
<keyword evidence="2" id="KW-0964">Secreted</keyword>
<dbReference type="AlphaFoldDB" id="A6YPF4"/>
<evidence type="ECO:0000256" key="6">
    <source>
        <dbReference type="ARBA" id="ARBA00034121"/>
    </source>
</evidence>
<evidence type="ECO:0000256" key="3">
    <source>
        <dbReference type="ARBA" id="ARBA00022656"/>
    </source>
</evidence>
<dbReference type="Gene3D" id="2.40.128.20">
    <property type="match status" value="1"/>
</dbReference>
<dbReference type="InterPro" id="IPR005657">
    <property type="entry name" value="Triabi/Procalin"/>
</dbReference>
<dbReference type="SUPFAM" id="SSF50814">
    <property type="entry name" value="Lipocalins"/>
    <property type="match status" value="1"/>
</dbReference>
<dbReference type="GO" id="GO:0030682">
    <property type="term" value="P:symbiont-mediated perturbation of host defenses"/>
    <property type="evidence" value="ECO:0007669"/>
    <property type="project" value="InterPro"/>
</dbReference>
<evidence type="ECO:0000256" key="7">
    <source>
        <dbReference type="SAM" id="SignalP"/>
    </source>
</evidence>
<dbReference type="InterPro" id="IPR012674">
    <property type="entry name" value="Calycin"/>
</dbReference>
<dbReference type="GO" id="GO:0090729">
    <property type="term" value="F:toxin activity"/>
    <property type="evidence" value="ECO:0007669"/>
    <property type="project" value="UniProtKB-KW"/>
</dbReference>
<sequence length="208" mass="24044">MKTILAVIFFGILAFAFADYPPIEKCNHPPAMTNLNQKKFLNGTWYVTKAEHGSDSTVCRQYKAKFNDKKQQFIGDGYYTFQNQTAYFTVRCSRQPRNNKNTKKRMQFICTQKNPAVESMIITFQLEVTVLDTDYANYAVMYRCVQFPKQLGSHFEDNTLLLHRNPDQLADENLIESKLSMSFDSFRSREDVVDGCPKLPSKKKNKAS</sequence>
<dbReference type="GO" id="GO:0005576">
    <property type="term" value="C:extracellular region"/>
    <property type="evidence" value="ECO:0007669"/>
    <property type="project" value="UniProtKB-SubCell"/>
</dbReference>